<comment type="function">
    <text evidence="7">Transfers the glycosyl residue from UDP-Glc to the non-reducing end of alpha-1,4-glucan.</text>
</comment>
<feature type="compositionally biased region" description="Low complexity" evidence="8">
    <location>
        <begin position="118"/>
        <end position="129"/>
    </location>
</feature>
<gene>
    <name evidence="9" type="ORF">NMOB1V02_LOCUS11912</name>
</gene>
<dbReference type="PANTHER" id="PTHR10176">
    <property type="entry name" value="GLYCOGEN SYNTHASE"/>
    <property type="match status" value="1"/>
</dbReference>
<keyword evidence="3 7" id="KW-0328">Glycosyltransferase</keyword>
<dbReference type="UniPathway" id="UPA00164"/>
<organism evidence="9">
    <name type="scientific">Notodromas monacha</name>
    <dbReference type="NCBI Taxonomy" id="399045"/>
    <lineage>
        <taxon>Eukaryota</taxon>
        <taxon>Metazoa</taxon>
        <taxon>Ecdysozoa</taxon>
        <taxon>Arthropoda</taxon>
        <taxon>Crustacea</taxon>
        <taxon>Oligostraca</taxon>
        <taxon>Ostracoda</taxon>
        <taxon>Podocopa</taxon>
        <taxon>Podocopida</taxon>
        <taxon>Cypridocopina</taxon>
        <taxon>Cypridoidea</taxon>
        <taxon>Cyprididae</taxon>
        <taxon>Notodromas</taxon>
    </lineage>
</organism>
<dbReference type="InterPro" id="IPR008631">
    <property type="entry name" value="Glycogen_synth"/>
</dbReference>
<evidence type="ECO:0000256" key="4">
    <source>
        <dbReference type="ARBA" id="ARBA00022679"/>
    </source>
</evidence>
<evidence type="ECO:0000256" key="8">
    <source>
        <dbReference type="SAM" id="MobiDB-lite"/>
    </source>
</evidence>
<dbReference type="Pfam" id="PF05693">
    <property type="entry name" value="Glycogen_syn"/>
    <property type="match status" value="1"/>
</dbReference>
<evidence type="ECO:0000256" key="5">
    <source>
        <dbReference type="ARBA" id="ARBA00023056"/>
    </source>
</evidence>
<dbReference type="GO" id="GO:0005978">
    <property type="term" value="P:glycogen biosynthetic process"/>
    <property type="evidence" value="ECO:0007669"/>
    <property type="project" value="UniProtKB-UniPathway"/>
</dbReference>
<accession>A0A7R9C187</accession>
<comment type="catalytic activity">
    <reaction evidence="6">
        <text>[(1-&gt;4)-alpha-D-glucosyl](n) + UDP-alpha-D-glucose = [(1-&gt;4)-alpha-D-glucosyl](n+1) + UDP + H(+)</text>
        <dbReference type="Rhea" id="RHEA:18549"/>
        <dbReference type="Rhea" id="RHEA-COMP:9584"/>
        <dbReference type="Rhea" id="RHEA-COMP:9587"/>
        <dbReference type="ChEBI" id="CHEBI:15378"/>
        <dbReference type="ChEBI" id="CHEBI:15444"/>
        <dbReference type="ChEBI" id="CHEBI:58223"/>
        <dbReference type="ChEBI" id="CHEBI:58885"/>
        <dbReference type="EC" id="2.4.1.11"/>
    </reaction>
    <physiologicalReaction direction="left-to-right" evidence="6">
        <dbReference type="Rhea" id="RHEA:18550"/>
    </physiologicalReaction>
</comment>
<dbReference type="PANTHER" id="PTHR10176:SF3">
    <property type="entry name" value="GLYCOGEN [STARCH] SYNTHASE"/>
    <property type="match status" value="1"/>
</dbReference>
<evidence type="ECO:0000256" key="2">
    <source>
        <dbReference type="ARBA" id="ARBA00010686"/>
    </source>
</evidence>
<feature type="non-terminal residue" evidence="9">
    <location>
        <position position="1"/>
    </location>
</feature>
<dbReference type="OrthoDB" id="6335297at2759"/>
<dbReference type="GO" id="GO:0004373">
    <property type="term" value="F:alpha-1,4-glucan glucosyltransferase (UDP-glucose donor) activity"/>
    <property type="evidence" value="ECO:0007669"/>
    <property type="project" value="UniProtKB-EC"/>
</dbReference>
<name>A0A7R9C187_9CRUS</name>
<reference evidence="9" key="1">
    <citation type="submission" date="2020-11" db="EMBL/GenBank/DDBJ databases">
        <authorList>
            <person name="Tran Van P."/>
        </authorList>
    </citation>
    <scope>NUCLEOTIDE SEQUENCE</scope>
</reference>
<protein>
    <recommendedName>
        <fullName evidence="7">Glycogen [starch] synthase</fullName>
        <ecNumber evidence="7">2.4.1.11</ecNumber>
    </recommendedName>
</protein>
<dbReference type="GO" id="GO:0005737">
    <property type="term" value="C:cytoplasm"/>
    <property type="evidence" value="ECO:0007669"/>
    <property type="project" value="TreeGrafter"/>
</dbReference>
<evidence type="ECO:0000313" key="10">
    <source>
        <dbReference type="Proteomes" id="UP000678499"/>
    </source>
</evidence>
<comment type="similarity">
    <text evidence="2 7">Belongs to the glycosyltransferase 3 family.</text>
</comment>
<dbReference type="Proteomes" id="UP000678499">
    <property type="component" value="Unassembled WGS sequence"/>
</dbReference>
<evidence type="ECO:0000256" key="1">
    <source>
        <dbReference type="ARBA" id="ARBA00004964"/>
    </source>
</evidence>
<dbReference type="EC" id="2.4.1.11" evidence="7"/>
<dbReference type="AlphaFoldDB" id="A0A7R9C187"/>
<feature type="region of interest" description="Disordered" evidence="8">
    <location>
        <begin position="101"/>
        <end position="148"/>
    </location>
</feature>
<comment type="pathway">
    <text evidence="1 7">Glycan biosynthesis; glycogen biosynthesis.</text>
</comment>
<evidence type="ECO:0000256" key="7">
    <source>
        <dbReference type="RuleBase" id="RU363104"/>
    </source>
</evidence>
<dbReference type="EMBL" id="OA889746">
    <property type="protein sequence ID" value="CAD7284305.1"/>
    <property type="molecule type" value="Genomic_DNA"/>
</dbReference>
<evidence type="ECO:0000313" key="9">
    <source>
        <dbReference type="EMBL" id="CAD7284305.1"/>
    </source>
</evidence>
<proteinExistence type="inferred from homology"/>
<keyword evidence="4 7" id="KW-0808">Transferase</keyword>
<sequence length="178" mass="20871">FSGFGCFMADHISDPMSYGIYIVDRRHKNAEESVQQLAHYMFDYTKLNRRQRIIQRNRTERLSDILDWRNLGVYYHNARRLALHRVFPDLIGEDDDDDARSIGRFSYPRPISEPPSPSSSRATTPLPASDSEDEIDEERERPTEKVFISLEEPGWDDSGVLARSRIVAMLTWIKWRYC</sequence>
<dbReference type="Gene3D" id="3.40.50.2000">
    <property type="entry name" value="Glycogen Phosphorylase B"/>
    <property type="match status" value="1"/>
</dbReference>
<evidence type="ECO:0000256" key="3">
    <source>
        <dbReference type="ARBA" id="ARBA00022676"/>
    </source>
</evidence>
<keyword evidence="10" id="KW-1185">Reference proteome</keyword>
<dbReference type="EMBL" id="CAJPEX010007709">
    <property type="protein sequence ID" value="CAG0924457.1"/>
    <property type="molecule type" value="Genomic_DNA"/>
</dbReference>
<evidence type="ECO:0000256" key="6">
    <source>
        <dbReference type="ARBA" id="ARBA00047345"/>
    </source>
</evidence>
<keyword evidence="5 7" id="KW-0320">Glycogen biosynthesis</keyword>